<dbReference type="KEGG" id="pagb:AWM79_18270"/>
<dbReference type="Proteomes" id="UP000063229">
    <property type="component" value="Chromosome"/>
</dbReference>
<dbReference type="Pfam" id="PF01791">
    <property type="entry name" value="DeoC"/>
    <property type="match status" value="1"/>
</dbReference>
<sequence>MKQINRADQQLARQAIGLLDLTSLNNDDDAERIISLCRRAVTPFGPVAAVCVFPRFVTLARKTLDKLNAPGIRVATVANFPYGGPNVAAAVSEVEAVLKAGADEVDLVYPYRSLLMGDTQTGRTMVSACRELCAGRARLKAILETGELRDPQMIRLASQDAIAAGADFLKTSTGKVLVNATEQAARIMLEAIAERGGQVGLKVAGGIRTFDDARTYIELTNARFGENWVNADHLRLGASGLLDELLAQLEWSAMPPTKRRGRH</sequence>
<dbReference type="GO" id="GO:0016052">
    <property type="term" value="P:carbohydrate catabolic process"/>
    <property type="evidence" value="ECO:0007669"/>
    <property type="project" value="TreeGrafter"/>
</dbReference>
<dbReference type="InterPro" id="IPR013785">
    <property type="entry name" value="Aldolase_TIM"/>
</dbReference>
<dbReference type="InterPro" id="IPR011343">
    <property type="entry name" value="DeoC"/>
</dbReference>
<evidence type="ECO:0000256" key="7">
    <source>
        <dbReference type="NCBIfam" id="TIGR00126"/>
    </source>
</evidence>
<dbReference type="AlphaFoldDB" id="A0A0X1T523"/>
<evidence type="ECO:0000256" key="5">
    <source>
        <dbReference type="ARBA" id="ARBA00023270"/>
    </source>
</evidence>
<reference evidence="8 9" key="1">
    <citation type="submission" date="2016-01" db="EMBL/GenBank/DDBJ databases">
        <authorList>
            <person name="McClelland M."/>
            <person name="Jain A."/>
            <person name="Saraogi P."/>
            <person name="Mendelson R."/>
            <person name="Westerman R."/>
            <person name="SanMiguel P."/>
            <person name="Csonka L."/>
        </authorList>
    </citation>
    <scope>NUCLEOTIDE SEQUENCE [LARGE SCALE GENOMIC DNA]</scope>
    <source>
        <strain evidence="8 9">NCPPB 2472</strain>
    </source>
</reference>
<dbReference type="CDD" id="cd00959">
    <property type="entry name" value="DeoC"/>
    <property type="match status" value="1"/>
</dbReference>
<evidence type="ECO:0000256" key="2">
    <source>
        <dbReference type="ARBA" id="ARBA00009473"/>
    </source>
</evidence>
<dbReference type="GO" id="GO:0009264">
    <property type="term" value="P:deoxyribonucleotide catabolic process"/>
    <property type="evidence" value="ECO:0007669"/>
    <property type="project" value="UniProtKB-UniRule"/>
</dbReference>
<keyword evidence="5" id="KW-0704">Schiff base</keyword>
<dbReference type="InterPro" id="IPR002915">
    <property type="entry name" value="DeoC/FbaB/LacD_aldolase"/>
</dbReference>
<dbReference type="STRING" id="46677.AWM79_18270"/>
<dbReference type="RefSeq" id="WP_017133060.1">
    <property type="nucleotide sequence ID" value="NZ_CP014135.1"/>
</dbReference>
<evidence type="ECO:0000256" key="6">
    <source>
        <dbReference type="ARBA" id="ARBA00048791"/>
    </source>
</evidence>
<keyword evidence="4" id="KW-0456">Lyase</keyword>
<dbReference type="Gene3D" id="3.20.20.70">
    <property type="entry name" value="Aldolase class I"/>
    <property type="match status" value="1"/>
</dbReference>
<dbReference type="NCBIfam" id="TIGR00126">
    <property type="entry name" value="deoC"/>
    <property type="match status" value="1"/>
</dbReference>
<evidence type="ECO:0000313" key="9">
    <source>
        <dbReference type="Proteomes" id="UP000063229"/>
    </source>
</evidence>
<proteinExistence type="inferred from homology"/>
<comment type="pathway">
    <text evidence="1">Carbohydrate degradation; 2-deoxy-D-ribose 1-phosphate degradation; D-glyceraldehyde 3-phosphate and acetaldehyde from 2-deoxy-alpha-D-ribose 1-phosphate: step 2/2.</text>
</comment>
<dbReference type="PANTHER" id="PTHR10889:SF3">
    <property type="entry name" value="DEOXYRIBOSE-PHOSPHATE ALDOLASE"/>
    <property type="match status" value="1"/>
</dbReference>
<evidence type="ECO:0000256" key="1">
    <source>
        <dbReference type="ARBA" id="ARBA00004816"/>
    </source>
</evidence>
<dbReference type="PANTHER" id="PTHR10889">
    <property type="entry name" value="DEOXYRIBOSE-PHOSPHATE ALDOLASE"/>
    <property type="match status" value="1"/>
</dbReference>
<evidence type="ECO:0000256" key="3">
    <source>
        <dbReference type="ARBA" id="ARBA00012515"/>
    </source>
</evidence>
<evidence type="ECO:0000256" key="4">
    <source>
        <dbReference type="ARBA" id="ARBA00023239"/>
    </source>
</evidence>
<gene>
    <name evidence="8" type="ORF">AWM79_18270</name>
</gene>
<organism evidence="8 9">
    <name type="scientific">Pseudomonas agarici</name>
    <dbReference type="NCBI Taxonomy" id="46677"/>
    <lineage>
        <taxon>Bacteria</taxon>
        <taxon>Pseudomonadati</taxon>
        <taxon>Pseudomonadota</taxon>
        <taxon>Gammaproteobacteria</taxon>
        <taxon>Pseudomonadales</taxon>
        <taxon>Pseudomonadaceae</taxon>
        <taxon>Pseudomonas</taxon>
    </lineage>
</organism>
<dbReference type="SMART" id="SM01133">
    <property type="entry name" value="DeoC"/>
    <property type="match status" value="1"/>
</dbReference>
<dbReference type="EMBL" id="CP014135">
    <property type="protein sequence ID" value="AMB87140.1"/>
    <property type="molecule type" value="Genomic_DNA"/>
</dbReference>
<dbReference type="SUPFAM" id="SSF51569">
    <property type="entry name" value="Aldolase"/>
    <property type="match status" value="1"/>
</dbReference>
<dbReference type="OrthoDB" id="6579831at2"/>
<protein>
    <recommendedName>
        <fullName evidence="3 7">Deoxyribose-phosphate aldolase</fullName>
        <ecNumber evidence="3 7">4.1.2.4</ecNumber>
    </recommendedName>
</protein>
<evidence type="ECO:0000313" key="8">
    <source>
        <dbReference type="EMBL" id="AMB87140.1"/>
    </source>
</evidence>
<keyword evidence="9" id="KW-1185">Reference proteome</keyword>
<accession>A0A0X1T523</accession>
<comment type="catalytic activity">
    <reaction evidence="6">
        <text>2-deoxy-D-ribose 5-phosphate = D-glyceraldehyde 3-phosphate + acetaldehyde</text>
        <dbReference type="Rhea" id="RHEA:12821"/>
        <dbReference type="ChEBI" id="CHEBI:15343"/>
        <dbReference type="ChEBI" id="CHEBI:59776"/>
        <dbReference type="ChEBI" id="CHEBI:62877"/>
        <dbReference type="EC" id="4.1.2.4"/>
    </reaction>
</comment>
<name>A0A0X1T523_PSEAA</name>
<dbReference type="PIRSF" id="PIRSF001357">
    <property type="entry name" value="DeoC"/>
    <property type="match status" value="1"/>
</dbReference>
<dbReference type="GO" id="GO:0004139">
    <property type="term" value="F:deoxyribose-phosphate aldolase activity"/>
    <property type="evidence" value="ECO:0007669"/>
    <property type="project" value="UniProtKB-UniRule"/>
</dbReference>
<dbReference type="GO" id="GO:0005737">
    <property type="term" value="C:cytoplasm"/>
    <property type="evidence" value="ECO:0007669"/>
    <property type="project" value="InterPro"/>
</dbReference>
<comment type="similarity">
    <text evidence="2">Belongs to the DeoC/FbaB aldolase family. DeoC type 2 subfamily.</text>
</comment>
<dbReference type="EC" id="4.1.2.4" evidence="3 7"/>